<name>A0A7U8C806_NEPCE</name>
<accession>A0A7U8C806</accession>
<dbReference type="RefSeq" id="WP_007022634.1">
    <property type="nucleotide sequence ID" value="NZ_CH724127.1"/>
</dbReference>
<reference evidence="1 2" key="1">
    <citation type="submission" date="2006-02" db="EMBL/GenBank/DDBJ databases">
        <authorList>
            <person name="Pinhassi J."/>
            <person name="Pedros-Alio C."/>
            <person name="Ferriera S."/>
            <person name="Johnson J."/>
            <person name="Kravitz S."/>
            <person name="Halpern A."/>
            <person name="Remington K."/>
            <person name="Beeson K."/>
            <person name="Tran B."/>
            <person name="Rogers Y.-H."/>
            <person name="Friedman R."/>
            <person name="Venter J.C."/>
        </authorList>
    </citation>
    <scope>NUCLEOTIDE SEQUENCE [LARGE SCALE GENOMIC DNA]</scope>
    <source>
        <strain evidence="1 2">MED92</strain>
    </source>
</reference>
<dbReference type="OrthoDB" id="6120777at2"/>
<sequence>MPYLISHSESDNPQLEIVAAVPADSSPSTLIISAASDLLDIYLETDESHPLMEALRKVRAEFLEDLDSVATVPEIYGLMYWLLQEQGIDNRGESLEETADRLGDIDIENDTDQFSDLIFHLKDAVERLYDLELD</sequence>
<protein>
    <submittedName>
        <fullName evidence="1">Uncharacterized protein</fullName>
    </submittedName>
</protein>
<dbReference type="AlphaFoldDB" id="A0A7U8C806"/>
<comment type="caution">
    <text evidence="1">The sequence shown here is derived from an EMBL/GenBank/DDBJ whole genome shotgun (WGS) entry which is preliminary data.</text>
</comment>
<keyword evidence="2" id="KW-1185">Reference proteome</keyword>
<evidence type="ECO:0000313" key="1">
    <source>
        <dbReference type="EMBL" id="EAR61899.1"/>
    </source>
</evidence>
<evidence type="ECO:0000313" key="2">
    <source>
        <dbReference type="Proteomes" id="UP000002171"/>
    </source>
</evidence>
<dbReference type="Proteomes" id="UP000002171">
    <property type="component" value="Unassembled WGS sequence"/>
</dbReference>
<proteinExistence type="predicted"/>
<organism evidence="1 2">
    <name type="scientific">Neptuniibacter caesariensis</name>
    <dbReference type="NCBI Taxonomy" id="207954"/>
    <lineage>
        <taxon>Bacteria</taxon>
        <taxon>Pseudomonadati</taxon>
        <taxon>Pseudomonadota</taxon>
        <taxon>Gammaproteobacteria</taxon>
        <taxon>Oceanospirillales</taxon>
        <taxon>Oceanospirillaceae</taxon>
        <taxon>Neptuniibacter</taxon>
    </lineage>
</organism>
<dbReference type="EMBL" id="AAOW01000005">
    <property type="protein sequence ID" value="EAR61899.1"/>
    <property type="molecule type" value="Genomic_DNA"/>
</dbReference>
<gene>
    <name evidence="1" type="ORF">MED92_03088</name>
</gene>